<dbReference type="InterPro" id="IPR014776">
    <property type="entry name" value="4pyrrole_Mease_sub2"/>
</dbReference>
<dbReference type="GO" id="GO:0004851">
    <property type="term" value="F:uroporphyrin-III C-methyltransferase activity"/>
    <property type="evidence" value="ECO:0007669"/>
    <property type="project" value="UniProtKB-EC"/>
</dbReference>
<dbReference type="InterPro" id="IPR036108">
    <property type="entry name" value="4pyrrol_syn_uPrphyn_synt_sf"/>
</dbReference>
<dbReference type="Gene3D" id="3.40.1010.10">
    <property type="entry name" value="Cobalt-precorrin-4 Transmethylase, Domain 1"/>
    <property type="match status" value="1"/>
</dbReference>
<organism evidence="11 12">
    <name type="scientific">Natronomicrosphaera hydrolytica</name>
    <dbReference type="NCBI Taxonomy" id="3242702"/>
    <lineage>
        <taxon>Bacteria</taxon>
        <taxon>Pseudomonadati</taxon>
        <taxon>Planctomycetota</taxon>
        <taxon>Phycisphaerae</taxon>
        <taxon>Phycisphaerales</taxon>
        <taxon>Phycisphaeraceae</taxon>
        <taxon>Natronomicrosphaera</taxon>
    </lineage>
</organism>
<dbReference type="EMBL" id="JBGUBD010000002">
    <property type="protein sequence ID" value="MFA9477197.1"/>
    <property type="molecule type" value="Genomic_DNA"/>
</dbReference>
<dbReference type="InterPro" id="IPR003754">
    <property type="entry name" value="4pyrrol_synth_uPrphyn_synth"/>
</dbReference>
<keyword evidence="4 8" id="KW-0808">Transferase</keyword>
<feature type="domain" description="Tetrapyrrole biosynthesis uroporphyrinogen III synthase" evidence="10">
    <location>
        <begin position="278"/>
        <end position="508"/>
    </location>
</feature>
<feature type="domain" description="Tetrapyrrole methylase" evidence="9">
    <location>
        <begin position="12"/>
        <end position="226"/>
    </location>
</feature>
<dbReference type="InterPro" id="IPR000878">
    <property type="entry name" value="4pyrrol_Mease"/>
</dbReference>
<dbReference type="InterPro" id="IPR050161">
    <property type="entry name" value="Siro_Cobalamin_biosynth"/>
</dbReference>
<evidence type="ECO:0000256" key="7">
    <source>
        <dbReference type="ARBA" id="ARBA00025705"/>
    </source>
</evidence>
<evidence type="ECO:0000313" key="12">
    <source>
        <dbReference type="Proteomes" id="UP001575105"/>
    </source>
</evidence>
<evidence type="ECO:0000256" key="5">
    <source>
        <dbReference type="ARBA" id="ARBA00022691"/>
    </source>
</evidence>
<keyword evidence="3 8" id="KW-0489">Methyltransferase</keyword>
<dbReference type="Pfam" id="PF02602">
    <property type="entry name" value="HEM4"/>
    <property type="match status" value="1"/>
</dbReference>
<accession>A0ABV4U0S4</accession>
<dbReference type="PANTHER" id="PTHR45790:SF3">
    <property type="entry name" value="S-ADENOSYL-L-METHIONINE-DEPENDENT UROPORPHYRINOGEN III METHYLTRANSFERASE, CHLOROPLASTIC"/>
    <property type="match status" value="1"/>
</dbReference>
<evidence type="ECO:0000259" key="9">
    <source>
        <dbReference type="Pfam" id="PF00590"/>
    </source>
</evidence>
<dbReference type="InterPro" id="IPR003043">
    <property type="entry name" value="Uropor_MeTrfase_CS"/>
</dbReference>
<evidence type="ECO:0000256" key="6">
    <source>
        <dbReference type="ARBA" id="ARBA00023244"/>
    </source>
</evidence>
<dbReference type="NCBIfam" id="TIGR01469">
    <property type="entry name" value="cobA_cysG_Cterm"/>
    <property type="match status" value="1"/>
</dbReference>
<dbReference type="InterPro" id="IPR006366">
    <property type="entry name" value="CobA/CysG_C"/>
</dbReference>
<evidence type="ECO:0000256" key="1">
    <source>
        <dbReference type="ARBA" id="ARBA00005879"/>
    </source>
</evidence>
<dbReference type="Pfam" id="PF00590">
    <property type="entry name" value="TP_methylase"/>
    <property type="match status" value="1"/>
</dbReference>
<proteinExistence type="inferred from homology"/>
<evidence type="ECO:0000256" key="8">
    <source>
        <dbReference type="RuleBase" id="RU003960"/>
    </source>
</evidence>
<comment type="similarity">
    <text evidence="1 8">Belongs to the precorrin methyltransferase family.</text>
</comment>
<dbReference type="SUPFAM" id="SSF69618">
    <property type="entry name" value="HemD-like"/>
    <property type="match status" value="1"/>
</dbReference>
<dbReference type="PROSITE" id="PS00840">
    <property type="entry name" value="SUMT_2"/>
    <property type="match status" value="1"/>
</dbReference>
<sequence length="520" mass="54246">MSNKTTKFHVQVSLVGAGPGDAELITAAGLDRLRRAEVVVYDALANPALLAEAPAAAERIDAGKRARKHKLTQDEIHELLRDRAAAGRYVVRLKGGDPYLFGRGAEELIYLAKQGISCEVVPGVTSGIAAPMAAGIPVTHREHASSVTFVTGHEDPTKPGTAVDYAALAKLIAAGGTVCFYMGVGRLPLIAEALTAGGLDGATPAAAVQWGMTPRQRSVRATVTTLAEAVKREGVGSPAIIVVGAVAGLDEPGLDYFTARPMFGKTVLVTRTRQQASKLGEQLAALGANVLESPTIELVPPADWSEVDAAVRDVRQYDWLVLTSVNGVAALADRLDAMGLDARQLAGVRVAAIGDTTAAALRERVGVKADLVPTRYVAESLAGELIAEHEMAGKRCLLLRADIARPTLPKLLGEAGAVVTEVVAYQTQLAAALPTAVVEALREGAVDWVTFTSASTVRNLVEMLGDERTLLSDVRLASIGPITSEAMREAGLAVDVEAAVSNVEGLVEVIERGSDGGSTA</sequence>
<dbReference type="CDD" id="cd11642">
    <property type="entry name" value="SUMT"/>
    <property type="match status" value="1"/>
</dbReference>
<gene>
    <name evidence="11" type="primary">cobA</name>
    <name evidence="11" type="ORF">ACERK3_02700</name>
</gene>
<dbReference type="PANTHER" id="PTHR45790">
    <property type="entry name" value="SIROHEME SYNTHASE-RELATED"/>
    <property type="match status" value="1"/>
</dbReference>
<comment type="caution">
    <text evidence="11">The sequence shown here is derived from an EMBL/GenBank/DDBJ whole genome shotgun (WGS) entry which is preliminary data.</text>
</comment>
<dbReference type="InterPro" id="IPR035996">
    <property type="entry name" value="4pyrrol_Methylase_sf"/>
</dbReference>
<name>A0ABV4U0S4_9BACT</name>
<dbReference type="CDD" id="cd06578">
    <property type="entry name" value="HemD"/>
    <property type="match status" value="1"/>
</dbReference>
<keyword evidence="5" id="KW-0949">S-adenosyl-L-methionine</keyword>
<keyword evidence="12" id="KW-1185">Reference proteome</keyword>
<evidence type="ECO:0000256" key="4">
    <source>
        <dbReference type="ARBA" id="ARBA00022679"/>
    </source>
</evidence>
<reference evidence="11 12" key="1">
    <citation type="submission" date="2024-08" db="EMBL/GenBank/DDBJ databases">
        <title>Whole-genome sequencing of halo(alkali)philic microorganisms from hypersaline lakes.</title>
        <authorList>
            <person name="Sorokin D.Y."/>
            <person name="Merkel A.Y."/>
            <person name="Messina E."/>
            <person name="Yakimov M."/>
        </authorList>
    </citation>
    <scope>NUCLEOTIDE SEQUENCE [LARGE SCALE GENOMIC DNA]</scope>
    <source>
        <strain evidence="11 12">AB-hyl4</strain>
    </source>
</reference>
<evidence type="ECO:0000259" key="10">
    <source>
        <dbReference type="Pfam" id="PF02602"/>
    </source>
</evidence>
<dbReference type="Gene3D" id="3.30.950.10">
    <property type="entry name" value="Methyltransferase, Cobalt-precorrin-4 Transmethylase, Domain 2"/>
    <property type="match status" value="1"/>
</dbReference>
<protein>
    <recommendedName>
        <fullName evidence="2">uroporphyrinogen-III C-methyltransferase</fullName>
        <ecNumber evidence="2">2.1.1.107</ecNumber>
    </recommendedName>
</protein>
<comment type="pathway">
    <text evidence="7">Porphyrin-containing compound metabolism; siroheme biosynthesis; precorrin-2 from uroporphyrinogen III: step 1/1.</text>
</comment>
<dbReference type="Proteomes" id="UP001575105">
    <property type="component" value="Unassembled WGS sequence"/>
</dbReference>
<dbReference type="InterPro" id="IPR014777">
    <property type="entry name" value="4pyrrole_Mease_sub1"/>
</dbReference>
<dbReference type="RefSeq" id="WP_425344124.1">
    <property type="nucleotide sequence ID" value="NZ_JBGUBD010000002.1"/>
</dbReference>
<dbReference type="SUPFAM" id="SSF53790">
    <property type="entry name" value="Tetrapyrrole methylase"/>
    <property type="match status" value="1"/>
</dbReference>
<keyword evidence="6" id="KW-0627">Porphyrin biosynthesis</keyword>
<dbReference type="EC" id="2.1.1.107" evidence="2"/>
<evidence type="ECO:0000313" key="11">
    <source>
        <dbReference type="EMBL" id="MFA9477197.1"/>
    </source>
</evidence>
<dbReference type="Gene3D" id="3.40.50.10090">
    <property type="match status" value="2"/>
</dbReference>
<dbReference type="GO" id="GO:0032259">
    <property type="term" value="P:methylation"/>
    <property type="evidence" value="ECO:0007669"/>
    <property type="project" value="UniProtKB-KW"/>
</dbReference>
<dbReference type="NCBIfam" id="NF004790">
    <property type="entry name" value="PRK06136.1"/>
    <property type="match status" value="1"/>
</dbReference>
<evidence type="ECO:0000256" key="2">
    <source>
        <dbReference type="ARBA" id="ARBA00012162"/>
    </source>
</evidence>
<evidence type="ECO:0000256" key="3">
    <source>
        <dbReference type="ARBA" id="ARBA00022603"/>
    </source>
</evidence>